<dbReference type="InterPro" id="IPR010121">
    <property type="entry name" value="Pyruvate_phosphate_dikinase"/>
</dbReference>
<keyword evidence="2" id="KW-1185">Reference proteome</keyword>
<dbReference type="SUPFAM" id="SSF56059">
    <property type="entry name" value="Glutathione synthetase ATP-binding domain-like"/>
    <property type="match status" value="1"/>
</dbReference>
<name>A0A918PSF7_9ACTN</name>
<dbReference type="AlphaFoldDB" id="A0A918PSF7"/>
<evidence type="ECO:0000313" key="1">
    <source>
        <dbReference type="EMBL" id="GGZ20439.1"/>
    </source>
</evidence>
<dbReference type="GO" id="GO:0050242">
    <property type="term" value="F:pyruvate, phosphate dikinase activity"/>
    <property type="evidence" value="ECO:0007669"/>
    <property type="project" value="InterPro"/>
</dbReference>
<reference evidence="1" key="2">
    <citation type="submission" date="2020-09" db="EMBL/GenBank/DDBJ databases">
        <authorList>
            <person name="Sun Q."/>
            <person name="Ohkuma M."/>
        </authorList>
    </citation>
    <scope>NUCLEOTIDE SEQUENCE</scope>
    <source>
        <strain evidence="1">JCM 4815</strain>
    </source>
</reference>
<protein>
    <submittedName>
        <fullName evidence="1">Uncharacterized protein</fullName>
    </submittedName>
</protein>
<gene>
    <name evidence="1" type="ORF">GCM10010365_45930</name>
</gene>
<organism evidence="1 2">
    <name type="scientific">Streptomyces poonensis</name>
    <dbReference type="NCBI Taxonomy" id="68255"/>
    <lineage>
        <taxon>Bacteria</taxon>
        <taxon>Bacillati</taxon>
        <taxon>Actinomycetota</taxon>
        <taxon>Actinomycetes</taxon>
        <taxon>Kitasatosporales</taxon>
        <taxon>Streptomycetaceae</taxon>
        <taxon>Streptomyces</taxon>
    </lineage>
</organism>
<proteinExistence type="predicted"/>
<dbReference type="Gene3D" id="3.30.1490.20">
    <property type="entry name" value="ATP-grasp fold, A domain"/>
    <property type="match status" value="1"/>
</dbReference>
<comment type="caution">
    <text evidence="1">The sequence shown here is derived from an EMBL/GenBank/DDBJ whole genome shotgun (WGS) entry which is preliminary data.</text>
</comment>
<dbReference type="Gene3D" id="1.20.80.30">
    <property type="match status" value="1"/>
</dbReference>
<dbReference type="PANTHER" id="PTHR22931:SF9">
    <property type="entry name" value="PYRUVATE, PHOSPHATE DIKINASE 1, CHLOROPLASTIC"/>
    <property type="match status" value="1"/>
</dbReference>
<evidence type="ECO:0000313" key="2">
    <source>
        <dbReference type="Proteomes" id="UP000622166"/>
    </source>
</evidence>
<accession>A0A918PSF7</accession>
<dbReference type="GO" id="GO:0005524">
    <property type="term" value="F:ATP binding"/>
    <property type="evidence" value="ECO:0007669"/>
    <property type="project" value="InterPro"/>
</dbReference>
<reference evidence="1" key="1">
    <citation type="journal article" date="2014" name="Int. J. Syst. Evol. Microbiol.">
        <title>Complete genome sequence of Corynebacterium casei LMG S-19264T (=DSM 44701T), isolated from a smear-ripened cheese.</title>
        <authorList>
            <consortium name="US DOE Joint Genome Institute (JGI-PGF)"/>
            <person name="Walter F."/>
            <person name="Albersmeier A."/>
            <person name="Kalinowski J."/>
            <person name="Ruckert C."/>
        </authorList>
    </citation>
    <scope>NUCLEOTIDE SEQUENCE</scope>
    <source>
        <strain evidence="1">JCM 4815</strain>
    </source>
</reference>
<sequence>MSEYAFAGFEAARGAADDLNLDTADLAGPGDIYRKLIRQETREYFPQSPAEQLRRAVLAVFASRSGERGRLHRWREHIPDDLPEVSVEVRGRRFVVGGTVVEEDTVISVNGAEGRAIPERLRWSIPL</sequence>
<dbReference type="Proteomes" id="UP000622166">
    <property type="component" value="Unassembled WGS sequence"/>
</dbReference>
<dbReference type="PANTHER" id="PTHR22931">
    <property type="entry name" value="PHOSPHOENOLPYRUVATE DIKINASE-RELATED"/>
    <property type="match status" value="1"/>
</dbReference>
<dbReference type="InterPro" id="IPR013815">
    <property type="entry name" value="ATP_grasp_subdomain_1"/>
</dbReference>
<dbReference type="EMBL" id="BMVW01000009">
    <property type="protein sequence ID" value="GGZ20439.1"/>
    <property type="molecule type" value="Genomic_DNA"/>
</dbReference>